<proteinExistence type="inferred from homology"/>
<dbReference type="SUPFAM" id="SSF56214">
    <property type="entry name" value="4'-phosphopantetheinyl transferase"/>
    <property type="match status" value="1"/>
</dbReference>
<keyword evidence="8" id="KW-0963">Cytoplasm</keyword>
<dbReference type="EC" id="2.7.8.7" evidence="8"/>
<gene>
    <name evidence="8" type="primary">acpS</name>
    <name evidence="10" type="ORF">SAMN04488134_10230</name>
</gene>
<comment type="function">
    <text evidence="8">Transfers the 4'-phosphopantetheine moiety from coenzyme A to a Ser of acyl-carrier-protein.</text>
</comment>
<reference evidence="10 11" key="1">
    <citation type="submission" date="2016-10" db="EMBL/GenBank/DDBJ databases">
        <authorList>
            <person name="de Groot N.N."/>
        </authorList>
    </citation>
    <scope>NUCLEOTIDE SEQUENCE [LARGE SCALE GENOMIC DNA]</scope>
    <source>
        <strain evidence="10 11">CGMCC 1.10434</strain>
    </source>
</reference>
<dbReference type="Gene3D" id="3.90.470.20">
    <property type="entry name" value="4'-phosphopantetheinyl transferase domain"/>
    <property type="match status" value="1"/>
</dbReference>
<dbReference type="Pfam" id="PF01648">
    <property type="entry name" value="ACPS"/>
    <property type="match status" value="1"/>
</dbReference>
<dbReference type="HAMAP" id="MF_00101">
    <property type="entry name" value="AcpS"/>
    <property type="match status" value="1"/>
</dbReference>
<dbReference type="InterPro" id="IPR008278">
    <property type="entry name" value="4-PPantetheinyl_Trfase_dom"/>
</dbReference>
<dbReference type="GO" id="GO:0006633">
    <property type="term" value="P:fatty acid biosynthetic process"/>
    <property type="evidence" value="ECO:0007669"/>
    <property type="project" value="UniProtKB-UniRule"/>
</dbReference>
<protein>
    <recommendedName>
        <fullName evidence="8">Holo-[acyl-carrier-protein] synthase</fullName>
        <shortName evidence="8">Holo-ACP synthase</shortName>
        <ecNumber evidence="8">2.7.8.7</ecNumber>
    </recommendedName>
    <alternativeName>
        <fullName evidence="8">4'-phosphopantetheinyl transferase AcpS</fullName>
    </alternativeName>
</protein>
<dbReference type="EMBL" id="FODJ01000002">
    <property type="protein sequence ID" value="SEN82431.1"/>
    <property type="molecule type" value="Genomic_DNA"/>
</dbReference>
<dbReference type="GO" id="GO:0008897">
    <property type="term" value="F:holo-[acyl-carrier-protein] synthase activity"/>
    <property type="evidence" value="ECO:0007669"/>
    <property type="project" value="UniProtKB-UniRule"/>
</dbReference>
<comment type="catalytic activity">
    <reaction evidence="8">
        <text>apo-[ACP] + CoA = holo-[ACP] + adenosine 3',5'-bisphosphate + H(+)</text>
        <dbReference type="Rhea" id="RHEA:12068"/>
        <dbReference type="Rhea" id="RHEA-COMP:9685"/>
        <dbReference type="Rhea" id="RHEA-COMP:9690"/>
        <dbReference type="ChEBI" id="CHEBI:15378"/>
        <dbReference type="ChEBI" id="CHEBI:29999"/>
        <dbReference type="ChEBI" id="CHEBI:57287"/>
        <dbReference type="ChEBI" id="CHEBI:58343"/>
        <dbReference type="ChEBI" id="CHEBI:64479"/>
        <dbReference type="EC" id="2.7.8.7"/>
    </reaction>
</comment>
<dbReference type="InterPro" id="IPR037143">
    <property type="entry name" value="4-PPantetheinyl_Trfase_dom_sf"/>
</dbReference>
<dbReference type="OrthoDB" id="517356at2"/>
<organism evidence="10 11">
    <name type="scientific">Amphibacillus marinus</name>
    <dbReference type="NCBI Taxonomy" id="872970"/>
    <lineage>
        <taxon>Bacteria</taxon>
        <taxon>Bacillati</taxon>
        <taxon>Bacillota</taxon>
        <taxon>Bacilli</taxon>
        <taxon>Bacillales</taxon>
        <taxon>Bacillaceae</taxon>
        <taxon>Amphibacillus</taxon>
    </lineage>
</organism>
<dbReference type="InterPro" id="IPR002582">
    <property type="entry name" value="ACPS"/>
</dbReference>
<evidence type="ECO:0000259" key="9">
    <source>
        <dbReference type="Pfam" id="PF01648"/>
    </source>
</evidence>
<keyword evidence="2 8" id="KW-0808">Transferase</keyword>
<dbReference type="GO" id="GO:0005737">
    <property type="term" value="C:cytoplasm"/>
    <property type="evidence" value="ECO:0007669"/>
    <property type="project" value="UniProtKB-SubCell"/>
</dbReference>
<keyword evidence="5 8" id="KW-0460">Magnesium</keyword>
<keyword evidence="1 8" id="KW-0444">Lipid biosynthesis</keyword>
<evidence type="ECO:0000256" key="4">
    <source>
        <dbReference type="ARBA" id="ARBA00022832"/>
    </source>
</evidence>
<evidence type="ECO:0000256" key="6">
    <source>
        <dbReference type="ARBA" id="ARBA00023098"/>
    </source>
</evidence>
<feature type="binding site" evidence="8">
    <location>
        <position position="59"/>
    </location>
    <ligand>
        <name>Mg(2+)</name>
        <dbReference type="ChEBI" id="CHEBI:18420"/>
    </ligand>
</feature>
<keyword evidence="4 8" id="KW-0276">Fatty acid metabolism</keyword>
<evidence type="ECO:0000256" key="1">
    <source>
        <dbReference type="ARBA" id="ARBA00022516"/>
    </source>
</evidence>
<evidence type="ECO:0000256" key="2">
    <source>
        <dbReference type="ARBA" id="ARBA00022679"/>
    </source>
</evidence>
<dbReference type="RefSeq" id="WP_091495093.1">
    <property type="nucleotide sequence ID" value="NZ_FODJ01000002.1"/>
</dbReference>
<dbReference type="InterPro" id="IPR004568">
    <property type="entry name" value="Ppantetheine-prot_Trfase_dom"/>
</dbReference>
<dbReference type="NCBIfam" id="TIGR00516">
    <property type="entry name" value="acpS"/>
    <property type="match status" value="1"/>
</dbReference>
<evidence type="ECO:0000256" key="3">
    <source>
        <dbReference type="ARBA" id="ARBA00022723"/>
    </source>
</evidence>
<keyword evidence="11" id="KW-1185">Reference proteome</keyword>
<evidence type="ECO:0000256" key="7">
    <source>
        <dbReference type="ARBA" id="ARBA00023160"/>
    </source>
</evidence>
<evidence type="ECO:0000256" key="5">
    <source>
        <dbReference type="ARBA" id="ARBA00022842"/>
    </source>
</evidence>
<comment type="subcellular location">
    <subcellularLocation>
        <location evidence="8">Cytoplasm</location>
    </subcellularLocation>
</comment>
<name>A0A1H8JPE3_9BACI</name>
<dbReference type="NCBIfam" id="TIGR00556">
    <property type="entry name" value="pantethn_trn"/>
    <property type="match status" value="1"/>
</dbReference>
<evidence type="ECO:0000313" key="10">
    <source>
        <dbReference type="EMBL" id="SEN82431.1"/>
    </source>
</evidence>
<keyword evidence="7 8" id="KW-0275">Fatty acid biosynthesis</keyword>
<comment type="cofactor">
    <cofactor evidence="8">
        <name>Mg(2+)</name>
        <dbReference type="ChEBI" id="CHEBI:18420"/>
    </cofactor>
</comment>
<sequence>MILGTGIDIVELIRVEQLLRRQPRFIKKILTDREQVLFKTKQTNRRQLEFLAGRFAAKEAFAKAYGTGIGQVGFHDIEIFTNQQGGPYIVFVKNKDLKSHLSISHSKDYAIAQVILED</sequence>
<feature type="binding site" evidence="8">
    <location>
        <position position="8"/>
    </location>
    <ligand>
        <name>Mg(2+)</name>
        <dbReference type="ChEBI" id="CHEBI:18420"/>
    </ligand>
</feature>
<accession>A0A1H8JPE3</accession>
<keyword evidence="6 8" id="KW-0443">Lipid metabolism</keyword>
<dbReference type="Proteomes" id="UP000199300">
    <property type="component" value="Unassembled WGS sequence"/>
</dbReference>
<keyword evidence="3 8" id="KW-0479">Metal-binding</keyword>
<dbReference type="AlphaFoldDB" id="A0A1H8JPE3"/>
<dbReference type="STRING" id="872970.SAMN04488134_10230"/>
<comment type="similarity">
    <text evidence="8">Belongs to the P-Pant transferase superfamily. AcpS family.</text>
</comment>
<evidence type="ECO:0000313" key="11">
    <source>
        <dbReference type="Proteomes" id="UP000199300"/>
    </source>
</evidence>
<evidence type="ECO:0000256" key="8">
    <source>
        <dbReference type="HAMAP-Rule" id="MF_00101"/>
    </source>
</evidence>
<dbReference type="GO" id="GO:0000287">
    <property type="term" value="F:magnesium ion binding"/>
    <property type="evidence" value="ECO:0007669"/>
    <property type="project" value="UniProtKB-UniRule"/>
</dbReference>
<feature type="domain" description="4'-phosphopantetheinyl transferase" evidence="9">
    <location>
        <begin position="5"/>
        <end position="113"/>
    </location>
</feature>